<organism evidence="2 3">
    <name type="scientific">Pseudomonas bharatica CSV86</name>
    <dbReference type="NCBI Taxonomy" id="1005395"/>
    <lineage>
        <taxon>Bacteria</taxon>
        <taxon>Pseudomonadati</taxon>
        <taxon>Pseudomonadota</taxon>
        <taxon>Gammaproteobacteria</taxon>
        <taxon>Pseudomonadales</taxon>
        <taxon>Pseudomonadaceae</taxon>
        <taxon>Pseudomonas</taxon>
        <taxon>Pseudomonas bharatica</taxon>
    </lineage>
</organism>
<evidence type="ECO:0000256" key="1">
    <source>
        <dbReference type="SAM" id="MobiDB-lite"/>
    </source>
</evidence>
<name>L1LWG9_9PSED</name>
<feature type="compositionally biased region" description="Acidic residues" evidence="1">
    <location>
        <begin position="34"/>
        <end position="53"/>
    </location>
</feature>
<keyword evidence="3" id="KW-1185">Reference proteome</keyword>
<feature type="region of interest" description="Disordered" evidence="1">
    <location>
        <begin position="1"/>
        <end position="53"/>
    </location>
</feature>
<feature type="compositionally biased region" description="Basic and acidic residues" evidence="1">
    <location>
        <begin position="1"/>
        <end position="10"/>
    </location>
</feature>
<accession>L1LWG9</accession>
<dbReference type="EMBL" id="AMWJ02000007">
    <property type="protein sequence ID" value="NNJ18986.1"/>
    <property type="molecule type" value="Genomic_DNA"/>
</dbReference>
<protein>
    <submittedName>
        <fullName evidence="2">Uncharacterized protein</fullName>
    </submittedName>
</protein>
<proteinExistence type="predicted"/>
<evidence type="ECO:0000313" key="3">
    <source>
        <dbReference type="Proteomes" id="UP000010448"/>
    </source>
</evidence>
<gene>
    <name evidence="2" type="ORF">CSV86_029705</name>
</gene>
<dbReference type="AlphaFoldDB" id="L1LWG9"/>
<dbReference type="RefSeq" id="WP_009403455.1">
    <property type="nucleotide sequence ID" value="NZ_AMWJ02000007.1"/>
</dbReference>
<reference evidence="2 3" key="1">
    <citation type="journal article" date="2013" name="Genome Announc.">
        <title>Genome Sequence of Naphthalene-Degrading Soil Bacterium Pseudomonas putida CSV86.</title>
        <authorList>
            <person name="Phale P.S."/>
            <person name="Paliwal V."/>
            <person name="Raju S.C."/>
            <person name="Modak A."/>
            <person name="Purohit H.J."/>
        </authorList>
    </citation>
    <scope>NUCLEOTIDE SEQUENCE [LARGE SCALE GENOMIC DNA]</scope>
    <source>
        <strain evidence="2 3">CSV86</strain>
    </source>
</reference>
<comment type="caution">
    <text evidence="2">The sequence shown here is derived from an EMBL/GenBank/DDBJ whole genome shotgun (WGS) entry which is preliminary data.</text>
</comment>
<sequence>MQPKTERSEEQGLSNVPFINDPEKPTSPPLNDADATDAAEAEEDIQDDGESIQ</sequence>
<dbReference type="Proteomes" id="UP000010448">
    <property type="component" value="Unassembled WGS sequence"/>
</dbReference>
<evidence type="ECO:0000313" key="2">
    <source>
        <dbReference type="EMBL" id="NNJ18986.1"/>
    </source>
</evidence>